<keyword evidence="3 5" id="KW-0378">Hydrolase</keyword>
<evidence type="ECO:0000256" key="2">
    <source>
        <dbReference type="ARBA" id="ARBA00005582"/>
    </source>
</evidence>
<comment type="similarity">
    <text evidence="2 5">Belongs to the Nudix hydrolase family.</text>
</comment>
<dbReference type="Gene3D" id="3.90.79.10">
    <property type="entry name" value="Nucleoside Triphosphate Pyrophosphohydrolase"/>
    <property type="match status" value="1"/>
</dbReference>
<dbReference type="RefSeq" id="WP_231443305.1">
    <property type="nucleotide sequence ID" value="NZ_JAJOMB010000009.1"/>
</dbReference>
<dbReference type="Pfam" id="PF00293">
    <property type="entry name" value="NUDIX"/>
    <property type="match status" value="1"/>
</dbReference>
<dbReference type="InterPro" id="IPR000086">
    <property type="entry name" value="NUDIX_hydrolase_dom"/>
</dbReference>
<dbReference type="InterPro" id="IPR020476">
    <property type="entry name" value="Nudix_hydrolase"/>
</dbReference>
<comment type="cofactor">
    <cofactor evidence="1">
        <name>Mg(2+)</name>
        <dbReference type="ChEBI" id="CHEBI:18420"/>
    </cofactor>
</comment>
<evidence type="ECO:0000259" key="6">
    <source>
        <dbReference type="PROSITE" id="PS51462"/>
    </source>
</evidence>
<dbReference type="AlphaFoldDB" id="A0A9X1ND31"/>
<accession>A0A9X1ND31</accession>
<keyword evidence="4" id="KW-0460">Magnesium</keyword>
<dbReference type="PROSITE" id="PS51462">
    <property type="entry name" value="NUDIX"/>
    <property type="match status" value="1"/>
</dbReference>
<evidence type="ECO:0000313" key="8">
    <source>
        <dbReference type="Proteomes" id="UP001138997"/>
    </source>
</evidence>
<dbReference type="CDD" id="cd04685">
    <property type="entry name" value="NUDIX_Hydrolase"/>
    <property type="match status" value="1"/>
</dbReference>
<keyword evidence="8" id="KW-1185">Reference proteome</keyword>
<dbReference type="Proteomes" id="UP001138997">
    <property type="component" value="Unassembled WGS sequence"/>
</dbReference>
<evidence type="ECO:0000256" key="4">
    <source>
        <dbReference type="ARBA" id="ARBA00022842"/>
    </source>
</evidence>
<evidence type="ECO:0000256" key="5">
    <source>
        <dbReference type="RuleBase" id="RU003476"/>
    </source>
</evidence>
<reference evidence="7" key="1">
    <citation type="submission" date="2021-11" db="EMBL/GenBank/DDBJ databases">
        <title>Streptomyces corallinus and Kineosporia corallina sp. nov., two new coral-derived marine actinobacteria.</title>
        <authorList>
            <person name="Buangrab K."/>
            <person name="Sutthacheep M."/>
            <person name="Yeemin T."/>
            <person name="Harunari E."/>
            <person name="Igarashi Y."/>
            <person name="Sripreechasak P."/>
            <person name="Kanchanasin P."/>
            <person name="Tanasupawat S."/>
            <person name="Phongsopitanun W."/>
        </authorList>
    </citation>
    <scope>NUCLEOTIDE SEQUENCE</scope>
    <source>
        <strain evidence="7">JCM 31032</strain>
    </source>
</reference>
<dbReference type="PANTHER" id="PTHR43046:SF12">
    <property type="entry name" value="GDP-MANNOSE MANNOSYL HYDROLASE"/>
    <property type="match status" value="1"/>
</dbReference>
<dbReference type="InterPro" id="IPR015797">
    <property type="entry name" value="NUDIX_hydrolase-like_dom_sf"/>
</dbReference>
<evidence type="ECO:0000313" key="7">
    <source>
        <dbReference type="EMBL" id="MCD5312757.1"/>
    </source>
</evidence>
<dbReference type="PRINTS" id="PR00502">
    <property type="entry name" value="NUDIXFAMILY"/>
</dbReference>
<dbReference type="EMBL" id="JAJOMB010000009">
    <property type="protein sequence ID" value="MCD5312757.1"/>
    <property type="molecule type" value="Genomic_DNA"/>
</dbReference>
<gene>
    <name evidence="7" type="ORF">LR394_17770</name>
</gene>
<protein>
    <submittedName>
        <fullName evidence="7">NUDIX domain-containing protein</fullName>
    </submittedName>
</protein>
<name>A0A9X1ND31_9ACTN</name>
<dbReference type="SUPFAM" id="SSF55811">
    <property type="entry name" value="Nudix"/>
    <property type="match status" value="1"/>
</dbReference>
<dbReference type="InterPro" id="IPR020084">
    <property type="entry name" value="NUDIX_hydrolase_CS"/>
</dbReference>
<feature type="domain" description="Nudix hydrolase" evidence="6">
    <location>
        <begin position="56"/>
        <end position="200"/>
    </location>
</feature>
<evidence type="ECO:0000256" key="3">
    <source>
        <dbReference type="ARBA" id="ARBA00022801"/>
    </source>
</evidence>
<comment type="caution">
    <text evidence="7">The sequence shown here is derived from an EMBL/GenBank/DDBJ whole genome shotgun (WGS) entry which is preliminary data.</text>
</comment>
<dbReference type="PANTHER" id="PTHR43046">
    <property type="entry name" value="GDP-MANNOSE MANNOSYL HYDROLASE"/>
    <property type="match status" value="1"/>
</dbReference>
<proteinExistence type="inferred from homology"/>
<sequence>MTGTSTLNPAQPVIALPTLIGETKPPHSVFCLPDRGQQHPGTVRGMDELPDDLPVVERRAVRVVVVDSKDRALLLHTQDPDRPEVGHWWELPGGGIEAGESMADAAVRELYEETGIVVTPTQVGPPTWRRRATFAYRQRRHVQDEVVVLLRLPIPGPELDVSHRLAEELEDYFSFRWWPLAELSASSERFYPGRLPELIDPLLRGEEVDEPFELWS</sequence>
<organism evidence="7 8">
    <name type="scientific">Kineosporia babensis</name>
    <dbReference type="NCBI Taxonomy" id="499548"/>
    <lineage>
        <taxon>Bacteria</taxon>
        <taxon>Bacillati</taxon>
        <taxon>Actinomycetota</taxon>
        <taxon>Actinomycetes</taxon>
        <taxon>Kineosporiales</taxon>
        <taxon>Kineosporiaceae</taxon>
        <taxon>Kineosporia</taxon>
    </lineage>
</organism>
<evidence type="ECO:0000256" key="1">
    <source>
        <dbReference type="ARBA" id="ARBA00001946"/>
    </source>
</evidence>
<dbReference type="GO" id="GO:0016787">
    <property type="term" value="F:hydrolase activity"/>
    <property type="evidence" value="ECO:0007669"/>
    <property type="project" value="UniProtKB-KW"/>
</dbReference>
<dbReference type="PROSITE" id="PS00893">
    <property type="entry name" value="NUDIX_BOX"/>
    <property type="match status" value="1"/>
</dbReference>